<dbReference type="GO" id="GO:0050804">
    <property type="term" value="P:modulation of chemical synaptic transmission"/>
    <property type="evidence" value="ECO:0007669"/>
    <property type="project" value="TreeGrafter"/>
</dbReference>
<dbReference type="EMBL" id="NCKU01006099">
    <property type="protein sequence ID" value="RWS03834.1"/>
    <property type="molecule type" value="Genomic_DNA"/>
</dbReference>
<dbReference type="Proteomes" id="UP000285301">
    <property type="component" value="Unassembled WGS sequence"/>
</dbReference>
<name>A0A443QLC8_9ACAR</name>
<dbReference type="GO" id="GO:0008344">
    <property type="term" value="P:adult locomotory behavior"/>
    <property type="evidence" value="ECO:0007669"/>
    <property type="project" value="TreeGrafter"/>
</dbReference>
<dbReference type="InterPro" id="IPR011705">
    <property type="entry name" value="BACK"/>
</dbReference>
<evidence type="ECO:0000259" key="1">
    <source>
        <dbReference type="PROSITE" id="PS50097"/>
    </source>
</evidence>
<dbReference type="InterPro" id="IPR000210">
    <property type="entry name" value="BTB/POZ_dom"/>
</dbReference>
<dbReference type="PROSITE" id="PS50097">
    <property type="entry name" value="BTB"/>
    <property type="match status" value="1"/>
</dbReference>
<dbReference type="InterPro" id="IPR052407">
    <property type="entry name" value="BTB_POZ_domain_cont_9"/>
</dbReference>
<reference evidence="2 3" key="1">
    <citation type="journal article" date="2018" name="Gigascience">
        <title>Genomes of trombidid mites reveal novel predicted allergens and laterally-transferred genes associated with secondary metabolism.</title>
        <authorList>
            <person name="Dong X."/>
            <person name="Chaisiri K."/>
            <person name="Xia D."/>
            <person name="Armstrong S.D."/>
            <person name="Fang Y."/>
            <person name="Donnelly M.J."/>
            <person name="Kadowaki T."/>
            <person name="McGarry J.W."/>
            <person name="Darby A.C."/>
            <person name="Makepeace B.L."/>
        </authorList>
    </citation>
    <scope>NUCLEOTIDE SEQUENCE [LARGE SCALE GENOMIC DNA]</scope>
    <source>
        <strain evidence="2">UoL-WK</strain>
    </source>
</reference>
<dbReference type="PANTHER" id="PTHR46306:SF1">
    <property type="entry name" value="BTB_POZ DOMAIN-CONTAINING PROTEIN 9"/>
    <property type="match status" value="1"/>
</dbReference>
<dbReference type="Gene3D" id="3.30.710.10">
    <property type="entry name" value="Potassium Channel Kv1.1, Chain A"/>
    <property type="match status" value="1"/>
</dbReference>
<dbReference type="SUPFAM" id="SSF54695">
    <property type="entry name" value="POZ domain"/>
    <property type="match status" value="1"/>
</dbReference>
<comment type="caution">
    <text evidence="2">The sequence shown here is derived from an EMBL/GenBank/DDBJ whole genome shotgun (WGS) entry which is preliminary data.</text>
</comment>
<sequence length="192" mass="21853">MSAHLSDIAIIIDDERIPCHKTILAATSPFFEKCLFVEKHVGDELNLETSKQPFLAALKFMYTGEVEFDNIDEDRLIDVFLLSQSLQIKPLVYLIEHRLNGIEISTKNVGKIYAALSANNSTLLNKCWQFIEHNSESVIADADSFSKFSYDLILEIVKRDTFFAAEIDIFKALVEWQMNNDNADLTESLLTL</sequence>
<evidence type="ECO:0000313" key="3">
    <source>
        <dbReference type="Proteomes" id="UP000285301"/>
    </source>
</evidence>
<gene>
    <name evidence="2" type="ORF">B4U79_18402</name>
</gene>
<dbReference type="GO" id="GO:0048512">
    <property type="term" value="P:circadian behavior"/>
    <property type="evidence" value="ECO:0007669"/>
    <property type="project" value="TreeGrafter"/>
</dbReference>
<protein>
    <recommendedName>
        <fullName evidence="1">BTB domain-containing protein</fullName>
    </recommendedName>
</protein>
<evidence type="ECO:0000313" key="2">
    <source>
        <dbReference type="EMBL" id="RWS03834.1"/>
    </source>
</evidence>
<dbReference type="GO" id="GO:0005737">
    <property type="term" value="C:cytoplasm"/>
    <property type="evidence" value="ECO:0007669"/>
    <property type="project" value="TreeGrafter"/>
</dbReference>
<dbReference type="InterPro" id="IPR011333">
    <property type="entry name" value="SKP1/BTB/POZ_sf"/>
</dbReference>
<organism evidence="2 3">
    <name type="scientific">Dinothrombium tinctorium</name>
    <dbReference type="NCBI Taxonomy" id="1965070"/>
    <lineage>
        <taxon>Eukaryota</taxon>
        <taxon>Metazoa</taxon>
        <taxon>Ecdysozoa</taxon>
        <taxon>Arthropoda</taxon>
        <taxon>Chelicerata</taxon>
        <taxon>Arachnida</taxon>
        <taxon>Acari</taxon>
        <taxon>Acariformes</taxon>
        <taxon>Trombidiformes</taxon>
        <taxon>Prostigmata</taxon>
        <taxon>Anystina</taxon>
        <taxon>Parasitengona</taxon>
        <taxon>Trombidioidea</taxon>
        <taxon>Trombidiidae</taxon>
        <taxon>Dinothrombium</taxon>
    </lineage>
</organism>
<feature type="domain" description="BTB" evidence="1">
    <location>
        <begin position="6"/>
        <end position="70"/>
    </location>
</feature>
<dbReference type="Pfam" id="PF07707">
    <property type="entry name" value="BACK"/>
    <property type="match status" value="1"/>
</dbReference>
<keyword evidence="3" id="KW-1185">Reference proteome</keyword>
<dbReference type="Pfam" id="PF00651">
    <property type="entry name" value="BTB"/>
    <property type="match status" value="1"/>
</dbReference>
<dbReference type="SMART" id="SM00225">
    <property type="entry name" value="BTB"/>
    <property type="match status" value="1"/>
</dbReference>
<dbReference type="OrthoDB" id="624345at2759"/>
<proteinExistence type="predicted"/>
<dbReference type="AlphaFoldDB" id="A0A443QLC8"/>
<dbReference type="CDD" id="cd18186">
    <property type="entry name" value="BTB_POZ_ZBTB_KLHL-like"/>
    <property type="match status" value="1"/>
</dbReference>
<dbReference type="PANTHER" id="PTHR46306">
    <property type="entry name" value="BTB/POZ DOMAIN-CONTAINING PROTEIN 9"/>
    <property type="match status" value="1"/>
</dbReference>
<dbReference type="STRING" id="1965070.A0A443QLC8"/>
<accession>A0A443QLC8</accession>
<dbReference type="Gene3D" id="1.25.40.420">
    <property type="match status" value="1"/>
</dbReference>